<evidence type="ECO:0000313" key="2">
    <source>
        <dbReference type="Proteomes" id="UP000027586"/>
    </source>
</evidence>
<accession>A0A068RPZ8</accession>
<keyword evidence="2" id="KW-1185">Reference proteome</keyword>
<name>A0A068RPZ8_9FUNG</name>
<gene>
    <name evidence="1" type="ORF">LCOR_03276.1</name>
</gene>
<protein>
    <submittedName>
        <fullName evidence="1">Uncharacterized protein</fullName>
    </submittedName>
</protein>
<dbReference type="Proteomes" id="UP000027586">
    <property type="component" value="Unassembled WGS sequence"/>
</dbReference>
<organism evidence="1 2">
    <name type="scientific">Lichtheimia corymbifera JMRC:FSU:9682</name>
    <dbReference type="NCBI Taxonomy" id="1263082"/>
    <lineage>
        <taxon>Eukaryota</taxon>
        <taxon>Fungi</taxon>
        <taxon>Fungi incertae sedis</taxon>
        <taxon>Mucoromycota</taxon>
        <taxon>Mucoromycotina</taxon>
        <taxon>Mucoromycetes</taxon>
        <taxon>Mucorales</taxon>
        <taxon>Lichtheimiaceae</taxon>
        <taxon>Lichtheimia</taxon>
    </lineage>
</organism>
<dbReference type="EMBL" id="CBTN010000010">
    <property type="protein sequence ID" value="CDH51707.1"/>
    <property type="molecule type" value="Genomic_DNA"/>
</dbReference>
<dbReference type="VEuPathDB" id="FungiDB:LCOR_03276.1"/>
<sequence>MRTMLISMTESTSSPSFDVPTSNIGAHGRTPYLCYHPFVVSPTFNVFIMNSGVFMRTKLLGVVERMLCESFRFEVGNLGEQERLPYFSLTFGLAGIQNVHNEPCGF</sequence>
<reference evidence="1" key="1">
    <citation type="submission" date="2013-08" db="EMBL/GenBank/DDBJ databases">
        <title>Gene expansion shapes genome architecture in the human pathogen Lichtheimia corymbifera: an evolutionary genomics analysis in the ancient terrestrial Mucorales (Mucoromycotina).</title>
        <authorList>
            <person name="Schwartze V.U."/>
            <person name="Winter S."/>
            <person name="Shelest E."/>
            <person name="Marcet-Houben M."/>
            <person name="Horn F."/>
            <person name="Wehner S."/>
            <person name="Hoffmann K."/>
            <person name="Riege K."/>
            <person name="Sammeth M."/>
            <person name="Nowrousian M."/>
            <person name="Valiante V."/>
            <person name="Linde J."/>
            <person name="Jacobsen I.D."/>
            <person name="Marz M."/>
            <person name="Brakhage A.A."/>
            <person name="Gabaldon T."/>
            <person name="Bocker S."/>
            <person name="Voigt K."/>
        </authorList>
    </citation>
    <scope>NUCLEOTIDE SEQUENCE [LARGE SCALE GENOMIC DNA]</scope>
    <source>
        <strain evidence="1">FSU 9682</strain>
    </source>
</reference>
<dbReference type="AlphaFoldDB" id="A0A068RPZ8"/>
<comment type="caution">
    <text evidence="1">The sequence shown here is derived from an EMBL/GenBank/DDBJ whole genome shotgun (WGS) entry which is preliminary data.</text>
</comment>
<proteinExistence type="predicted"/>
<evidence type="ECO:0000313" key="1">
    <source>
        <dbReference type="EMBL" id="CDH51707.1"/>
    </source>
</evidence>